<evidence type="ECO:0000313" key="3">
    <source>
        <dbReference type="Proteomes" id="UP000031599"/>
    </source>
</evidence>
<dbReference type="AlphaFoldDB" id="A0A0C2CYN1"/>
<comment type="caution">
    <text evidence="2">The sequence shown here is derived from an EMBL/GenBank/DDBJ whole genome shotgun (WGS) entry which is preliminary data.</text>
</comment>
<dbReference type="Gene3D" id="3.40.50.11530">
    <property type="match status" value="1"/>
</dbReference>
<dbReference type="RefSeq" id="WP_052550381.1">
    <property type="nucleotide sequence ID" value="NZ_JMCC02000043.1"/>
</dbReference>
<organism evidence="2 3">
    <name type="scientific">Enhygromyxa salina</name>
    <dbReference type="NCBI Taxonomy" id="215803"/>
    <lineage>
        <taxon>Bacteria</taxon>
        <taxon>Pseudomonadati</taxon>
        <taxon>Myxococcota</taxon>
        <taxon>Polyangia</taxon>
        <taxon>Nannocystales</taxon>
        <taxon>Nannocystaceae</taxon>
        <taxon>Enhygromyxa</taxon>
    </lineage>
</organism>
<sequence>MPKVFVSYSQDTPEHGERVLALTQQLRSDGVDAISDHFVTAPEQGWARWMVDELAAADFVLLVVSEGYRKKAEDQVPRGVGRGVKWESHLSLQEIYEAEARNTKFIPVLLEGIGDAEIPAVLRAWTWYRVPEGYESLLRRLFNVPKVQPAPLGPPKKFD</sequence>
<dbReference type="InterPro" id="IPR035897">
    <property type="entry name" value="Toll_tir_struct_dom_sf"/>
</dbReference>
<protein>
    <recommendedName>
        <fullName evidence="1">SEFIR domain-containing protein</fullName>
    </recommendedName>
</protein>
<evidence type="ECO:0000259" key="1">
    <source>
        <dbReference type="PROSITE" id="PS51534"/>
    </source>
</evidence>
<proteinExistence type="predicted"/>
<dbReference type="Proteomes" id="UP000031599">
    <property type="component" value="Unassembled WGS sequence"/>
</dbReference>
<evidence type="ECO:0000313" key="2">
    <source>
        <dbReference type="EMBL" id="KIG16096.1"/>
    </source>
</evidence>
<feature type="domain" description="SEFIR" evidence="1">
    <location>
        <begin position="1"/>
        <end position="139"/>
    </location>
</feature>
<dbReference type="SUPFAM" id="SSF52200">
    <property type="entry name" value="Toll/Interleukin receptor TIR domain"/>
    <property type="match status" value="1"/>
</dbReference>
<accession>A0A0C2CYN1</accession>
<reference evidence="2 3" key="1">
    <citation type="submission" date="2014-12" db="EMBL/GenBank/DDBJ databases">
        <title>Genome assembly of Enhygromyxa salina DSM 15201.</title>
        <authorList>
            <person name="Sharma G."/>
            <person name="Subramanian S."/>
        </authorList>
    </citation>
    <scope>NUCLEOTIDE SEQUENCE [LARGE SCALE GENOMIC DNA]</scope>
    <source>
        <strain evidence="2 3">DSM 15201</strain>
    </source>
</reference>
<dbReference type="Pfam" id="PF08357">
    <property type="entry name" value="SEFIR"/>
    <property type="match status" value="1"/>
</dbReference>
<gene>
    <name evidence="2" type="ORF">DB30_04968</name>
</gene>
<dbReference type="InterPro" id="IPR013568">
    <property type="entry name" value="SEFIR_dom"/>
</dbReference>
<name>A0A0C2CYN1_9BACT</name>
<dbReference type="EMBL" id="JMCC02000043">
    <property type="protein sequence ID" value="KIG16096.1"/>
    <property type="molecule type" value="Genomic_DNA"/>
</dbReference>
<dbReference type="PROSITE" id="PS51534">
    <property type="entry name" value="SEFIR"/>
    <property type="match status" value="1"/>
</dbReference>